<dbReference type="InterPro" id="IPR027417">
    <property type="entry name" value="P-loop_NTPase"/>
</dbReference>
<dbReference type="PANTHER" id="PTHR42759:SF5">
    <property type="entry name" value="METHANOL DEHYDROGENASE REGULATOR"/>
    <property type="match status" value="1"/>
</dbReference>
<evidence type="ECO:0000256" key="2">
    <source>
        <dbReference type="ARBA" id="ARBA00022840"/>
    </source>
</evidence>
<feature type="domain" description="ATPase AAA-3" evidence="4">
    <location>
        <begin position="35"/>
        <end position="165"/>
    </location>
</feature>
<evidence type="ECO:0000256" key="1">
    <source>
        <dbReference type="ARBA" id="ARBA00022741"/>
    </source>
</evidence>
<evidence type="ECO:0000259" key="5">
    <source>
        <dbReference type="Pfam" id="PF17863"/>
    </source>
</evidence>
<dbReference type="EMBL" id="JAVRIE010000001">
    <property type="protein sequence ID" value="MDT0581279.1"/>
    <property type="molecule type" value="Genomic_DNA"/>
</dbReference>
<accession>A0AAW8QYQ6</accession>
<comment type="similarity">
    <text evidence="3">Belongs to the MoxR family.</text>
</comment>
<keyword evidence="1" id="KW-0547">Nucleotide-binding</keyword>
<dbReference type="InterPro" id="IPR011703">
    <property type="entry name" value="ATPase_AAA-3"/>
</dbReference>
<comment type="caution">
    <text evidence="6">The sequence shown here is derived from an EMBL/GenBank/DDBJ whole genome shotgun (WGS) entry which is preliminary data.</text>
</comment>
<dbReference type="Pfam" id="PF17863">
    <property type="entry name" value="AAA_lid_2"/>
    <property type="match status" value="1"/>
</dbReference>
<dbReference type="Gene3D" id="3.40.50.300">
    <property type="entry name" value="P-loop containing nucleotide triphosphate hydrolases"/>
    <property type="match status" value="1"/>
</dbReference>
<dbReference type="GO" id="GO:0016887">
    <property type="term" value="F:ATP hydrolysis activity"/>
    <property type="evidence" value="ECO:0007669"/>
    <property type="project" value="InterPro"/>
</dbReference>
<dbReference type="InterPro" id="IPR041628">
    <property type="entry name" value="ChlI/MoxR_AAA_lid"/>
</dbReference>
<reference evidence="6 7" key="1">
    <citation type="submission" date="2023-09" db="EMBL/GenBank/DDBJ databases">
        <authorList>
            <person name="Rey-Velasco X."/>
        </authorList>
    </citation>
    <scope>NUCLEOTIDE SEQUENCE [LARGE SCALE GENOMIC DNA]</scope>
    <source>
        <strain evidence="6 7">W409</strain>
    </source>
</reference>
<feature type="domain" description="ChlI/MoxR AAA lid" evidence="5">
    <location>
        <begin position="236"/>
        <end position="286"/>
    </location>
</feature>
<keyword evidence="2" id="KW-0067">ATP-binding</keyword>
<dbReference type="InterPro" id="IPR050764">
    <property type="entry name" value="CbbQ/NirQ/NorQ/GpvN"/>
</dbReference>
<dbReference type="Proteomes" id="UP001249020">
    <property type="component" value="Unassembled WGS sequence"/>
</dbReference>
<dbReference type="PIRSF" id="PIRSF002849">
    <property type="entry name" value="AAA_ATPase_chaperone_MoxR_prd"/>
    <property type="match status" value="1"/>
</dbReference>
<dbReference type="Pfam" id="PF07726">
    <property type="entry name" value="AAA_3"/>
    <property type="match status" value="1"/>
</dbReference>
<dbReference type="GO" id="GO:0005524">
    <property type="term" value="F:ATP binding"/>
    <property type="evidence" value="ECO:0007669"/>
    <property type="project" value="UniProtKB-KW"/>
</dbReference>
<dbReference type="Gene3D" id="1.10.8.80">
    <property type="entry name" value="Magnesium chelatase subunit I, C-Terminal domain"/>
    <property type="match status" value="1"/>
</dbReference>
<evidence type="ECO:0000313" key="7">
    <source>
        <dbReference type="Proteomes" id="UP001249020"/>
    </source>
</evidence>
<dbReference type="RefSeq" id="WP_311360090.1">
    <property type="nucleotide sequence ID" value="NZ_JAVRIE010000001.1"/>
</dbReference>
<dbReference type="CDD" id="cd00009">
    <property type="entry name" value="AAA"/>
    <property type="match status" value="1"/>
</dbReference>
<sequence>MQTEISQCIEAIRQQIKGKDEQVKLALICLLSKGHLLLEDLPGMGKTTLSQCLASVLSMQYARVQFTSDLLPADMLGVNIYEPDTHKFSFHPGPIFNQVLLADEINRASPKTQSALLEAMAESQVSVDGKSYDLPQPFFVIATQNPLFQSGTYPLPESQIDRFTMKLSLGFPNFAAEKEMLLEEQMPKQTSPVLDTDTLLRIQDAVANIVVSEAVVDYILALVNITRDNQDYPNPLSPRATKAIYHCAQACAFIEQRDFVTPEDVQFIFSAVTEHRLRGQDQFASATVSLSQQVLKKVDPMAA</sequence>
<organism evidence="6 7">
    <name type="scientific">Brumicola blandensis</name>
    <dbReference type="NCBI Taxonomy" id="3075611"/>
    <lineage>
        <taxon>Bacteria</taxon>
        <taxon>Pseudomonadati</taxon>
        <taxon>Pseudomonadota</taxon>
        <taxon>Gammaproteobacteria</taxon>
        <taxon>Alteromonadales</taxon>
        <taxon>Alteromonadaceae</taxon>
        <taxon>Brumicola</taxon>
    </lineage>
</organism>
<evidence type="ECO:0000256" key="3">
    <source>
        <dbReference type="ARBA" id="ARBA00061607"/>
    </source>
</evidence>
<dbReference type="FunFam" id="3.40.50.300:FF:000640">
    <property type="entry name" value="MoxR family ATPase"/>
    <property type="match status" value="1"/>
</dbReference>
<evidence type="ECO:0000259" key="4">
    <source>
        <dbReference type="Pfam" id="PF07726"/>
    </source>
</evidence>
<gene>
    <name evidence="6" type="ORF">RM544_01900</name>
</gene>
<dbReference type="AlphaFoldDB" id="A0AAW8QYQ6"/>
<proteinExistence type="inferred from homology"/>
<keyword evidence="7" id="KW-1185">Reference proteome</keyword>
<name>A0AAW8QYQ6_9ALTE</name>
<dbReference type="SUPFAM" id="SSF52540">
    <property type="entry name" value="P-loop containing nucleoside triphosphate hydrolases"/>
    <property type="match status" value="1"/>
</dbReference>
<evidence type="ECO:0000313" key="6">
    <source>
        <dbReference type="EMBL" id="MDT0581279.1"/>
    </source>
</evidence>
<dbReference type="PANTHER" id="PTHR42759">
    <property type="entry name" value="MOXR FAMILY PROTEIN"/>
    <property type="match status" value="1"/>
</dbReference>
<protein>
    <submittedName>
        <fullName evidence="6">MoxR family ATPase</fullName>
    </submittedName>
</protein>